<name>K1VY66_TRIAC</name>
<dbReference type="GO" id="GO:0020037">
    <property type="term" value="F:heme binding"/>
    <property type="evidence" value="ECO:0007669"/>
    <property type="project" value="InterPro"/>
</dbReference>
<dbReference type="InterPro" id="IPR001128">
    <property type="entry name" value="Cyt_P450"/>
</dbReference>
<proteinExistence type="inferred from homology"/>
<dbReference type="HOGENOM" id="CLU_031576_0_0_1"/>
<dbReference type="PANTHER" id="PTHR24305">
    <property type="entry name" value="CYTOCHROME P450"/>
    <property type="match status" value="1"/>
</dbReference>
<reference evidence="6 7" key="1">
    <citation type="journal article" date="2012" name="Eukaryot. Cell">
        <title>Genome sequence of the Trichosporon asahii environmental strain CBS 8904.</title>
        <authorList>
            <person name="Yang R.Y."/>
            <person name="Li H.T."/>
            <person name="Zhu H."/>
            <person name="Zhou G.P."/>
            <person name="Wang M."/>
            <person name="Wang L."/>
        </authorList>
    </citation>
    <scope>NUCLEOTIDE SEQUENCE [LARGE SCALE GENOMIC DNA]</scope>
    <source>
        <strain evidence="6 7">CBS 8904</strain>
    </source>
</reference>
<keyword evidence="7" id="KW-1185">Reference proteome</keyword>
<sequence length="482" mass="53685">MFLFLACAAAFPLSLPLLYWWLQPPRNFAPGLPVVPLWIAFLPLLRSWLGFPLPGQDETYARYVEPLMAQHGAVVIYFGSQWNVLVACPQGMKQLFSLERTTFQKQGNHRKLPNAAISALTGGNIISETGALWRKYAQIIRPSLKDDTDPSKLDIAAERLIAQLEGHAGSVTGLVQRYSMEAFLPSPPAIHRIHALVKRHIFHPLFLSVPALDRFPRLFPSRAIARNLIGNLEVELLKALPGAEARLKLGLPANEKDESGNVQSKLDGAFLSGFLSEREYIDNVKSETGPRPKLTAVLFIAGHENAQQALLSLLWILSRDPELQARIRSDASPSPILHATVLEALRLYPPIPQLFNRRIAHDTVLSLPGLDVSLKEGTYVGWSAYGLHRSIDAEWRPQRWGSSIEEMDANLRRWRSEGQFATFHGGLRTCPGQPFALASLHCVIRAILRVYEVTLSSEEGTQLTPGGLMAPRDLKLHFGKRP</sequence>
<comment type="similarity">
    <text evidence="5">Belongs to the cytochrome P450 family.</text>
</comment>
<dbReference type="Pfam" id="PF00067">
    <property type="entry name" value="p450"/>
    <property type="match status" value="1"/>
</dbReference>
<dbReference type="PANTHER" id="PTHR24305:SF223">
    <property type="entry name" value="CYTOCHROME P450-DIT2"/>
    <property type="match status" value="1"/>
</dbReference>
<dbReference type="Gene3D" id="1.10.630.10">
    <property type="entry name" value="Cytochrome P450"/>
    <property type="match status" value="1"/>
</dbReference>
<comment type="cofactor">
    <cofactor evidence="1">
        <name>heme</name>
        <dbReference type="ChEBI" id="CHEBI:30413"/>
    </cofactor>
</comment>
<dbReference type="eggNOG" id="KOG0157">
    <property type="taxonomic scope" value="Eukaryota"/>
</dbReference>
<evidence type="ECO:0008006" key="8">
    <source>
        <dbReference type="Google" id="ProtNLM"/>
    </source>
</evidence>
<dbReference type="STRING" id="1220162.K1VY66"/>
<evidence type="ECO:0000256" key="2">
    <source>
        <dbReference type="ARBA" id="ARBA00005179"/>
    </source>
</evidence>
<evidence type="ECO:0000313" key="6">
    <source>
        <dbReference type="EMBL" id="EKD05546.1"/>
    </source>
</evidence>
<evidence type="ECO:0000256" key="1">
    <source>
        <dbReference type="ARBA" id="ARBA00001971"/>
    </source>
</evidence>
<dbReference type="Proteomes" id="UP000006757">
    <property type="component" value="Unassembled WGS sequence"/>
</dbReference>
<accession>K1VY66</accession>
<gene>
    <name evidence="6" type="ORF">A1Q2_00160</name>
</gene>
<protein>
    <recommendedName>
        <fullName evidence="8">Cytochrome P450</fullName>
    </recommendedName>
</protein>
<dbReference type="InterPro" id="IPR017972">
    <property type="entry name" value="Cyt_P450_CS"/>
</dbReference>
<keyword evidence="5" id="KW-0560">Oxidoreductase</keyword>
<dbReference type="AlphaFoldDB" id="K1VY66"/>
<evidence type="ECO:0000256" key="5">
    <source>
        <dbReference type="RuleBase" id="RU000461"/>
    </source>
</evidence>
<dbReference type="PROSITE" id="PS00086">
    <property type="entry name" value="CYTOCHROME_P450"/>
    <property type="match status" value="1"/>
</dbReference>
<evidence type="ECO:0000313" key="7">
    <source>
        <dbReference type="Proteomes" id="UP000006757"/>
    </source>
</evidence>
<comment type="pathway">
    <text evidence="2">Secondary metabolite biosynthesis.</text>
</comment>
<dbReference type="EMBL" id="AMBO01000090">
    <property type="protein sequence ID" value="EKD05546.1"/>
    <property type="molecule type" value="Genomic_DNA"/>
</dbReference>
<dbReference type="GO" id="GO:0005506">
    <property type="term" value="F:iron ion binding"/>
    <property type="evidence" value="ECO:0007669"/>
    <property type="project" value="InterPro"/>
</dbReference>
<keyword evidence="4 5" id="KW-0408">Iron</keyword>
<dbReference type="GO" id="GO:0016705">
    <property type="term" value="F:oxidoreductase activity, acting on paired donors, with incorporation or reduction of molecular oxygen"/>
    <property type="evidence" value="ECO:0007669"/>
    <property type="project" value="InterPro"/>
</dbReference>
<dbReference type="OMA" id="YIPFNAH"/>
<dbReference type="InParanoid" id="K1VY66"/>
<keyword evidence="5" id="KW-0503">Monooxygenase</keyword>
<dbReference type="InterPro" id="IPR050121">
    <property type="entry name" value="Cytochrome_P450_monoxygenase"/>
</dbReference>
<dbReference type="GO" id="GO:0004497">
    <property type="term" value="F:monooxygenase activity"/>
    <property type="evidence" value="ECO:0007669"/>
    <property type="project" value="UniProtKB-KW"/>
</dbReference>
<evidence type="ECO:0000256" key="3">
    <source>
        <dbReference type="ARBA" id="ARBA00022723"/>
    </source>
</evidence>
<organism evidence="6 7">
    <name type="scientific">Trichosporon asahii var. asahii (strain CBS 8904)</name>
    <name type="common">Yeast</name>
    <dbReference type="NCBI Taxonomy" id="1220162"/>
    <lineage>
        <taxon>Eukaryota</taxon>
        <taxon>Fungi</taxon>
        <taxon>Dikarya</taxon>
        <taxon>Basidiomycota</taxon>
        <taxon>Agaricomycotina</taxon>
        <taxon>Tremellomycetes</taxon>
        <taxon>Trichosporonales</taxon>
        <taxon>Trichosporonaceae</taxon>
        <taxon>Trichosporon</taxon>
    </lineage>
</organism>
<dbReference type="SUPFAM" id="SSF48264">
    <property type="entry name" value="Cytochrome P450"/>
    <property type="match status" value="1"/>
</dbReference>
<keyword evidence="3 5" id="KW-0479">Metal-binding</keyword>
<keyword evidence="5" id="KW-0349">Heme</keyword>
<evidence type="ECO:0000256" key="4">
    <source>
        <dbReference type="ARBA" id="ARBA00023004"/>
    </source>
</evidence>
<comment type="caution">
    <text evidence="6">The sequence shown here is derived from an EMBL/GenBank/DDBJ whole genome shotgun (WGS) entry which is preliminary data.</text>
</comment>
<dbReference type="InterPro" id="IPR036396">
    <property type="entry name" value="Cyt_P450_sf"/>
</dbReference>